<dbReference type="InterPro" id="IPR051527">
    <property type="entry name" value="KLR_subfamily_B"/>
</dbReference>
<accession>A0A7K5H5U8</accession>
<dbReference type="InterPro" id="IPR016187">
    <property type="entry name" value="CTDL_fold"/>
</dbReference>
<proteinExistence type="predicted"/>
<dbReference type="InterPro" id="IPR016186">
    <property type="entry name" value="C-type_lectin-like/link_sf"/>
</dbReference>
<evidence type="ECO:0000256" key="2">
    <source>
        <dbReference type="ARBA" id="ARBA00023157"/>
    </source>
</evidence>
<dbReference type="InterPro" id="IPR001304">
    <property type="entry name" value="C-type_lectin-like"/>
</dbReference>
<dbReference type="AlphaFoldDB" id="A0A7K5H5U8"/>
<feature type="domain" description="C-type lectin" evidence="3">
    <location>
        <begin position="1"/>
        <end position="93"/>
    </location>
</feature>
<dbReference type="Gene3D" id="3.10.100.10">
    <property type="entry name" value="Mannose-Binding Protein A, subunit A"/>
    <property type="match status" value="1"/>
</dbReference>
<dbReference type="PANTHER" id="PTHR46784:SF1">
    <property type="entry name" value="KILLER CELL LECTIN-LIKE RECEPTOR SUBFAMILY B MEMBER 1"/>
    <property type="match status" value="1"/>
</dbReference>
<dbReference type="GO" id="GO:0038023">
    <property type="term" value="F:signaling receptor activity"/>
    <property type="evidence" value="ECO:0007669"/>
    <property type="project" value="TreeGrafter"/>
</dbReference>
<protein>
    <submittedName>
        <fullName evidence="4">KRBBB protein</fullName>
    </submittedName>
</protein>
<dbReference type="Proteomes" id="UP000541181">
    <property type="component" value="Unassembled WGS sequence"/>
</dbReference>
<evidence type="ECO:0000259" key="3">
    <source>
        <dbReference type="PROSITE" id="PS50041"/>
    </source>
</evidence>
<gene>
    <name evidence="4" type="primary">Klrb1b_1</name>
    <name evidence="4" type="ORF">CHUBUR_R15394</name>
</gene>
<feature type="non-terminal residue" evidence="4">
    <location>
        <position position="1"/>
    </location>
</feature>
<feature type="non-terminal residue" evidence="4">
    <location>
        <position position="99"/>
    </location>
</feature>
<dbReference type="SUPFAM" id="SSF56436">
    <property type="entry name" value="C-type lectin-like"/>
    <property type="match status" value="1"/>
</dbReference>
<keyword evidence="1" id="KW-0812">Transmembrane</keyword>
<name>A0A7K5H5U8_9AVES</name>
<evidence type="ECO:0000256" key="1">
    <source>
        <dbReference type="ARBA" id="ARBA00022989"/>
    </source>
</evidence>
<sequence>KRDCVRRGAELLTPGDQDELDFLNEILQKPSRYFWIGLSIASTGKGWTWLNGSHLDQSRFRLSPRDEGRACGVLRGDRISSDSCSSGLQWICQKEATWL</sequence>
<dbReference type="GO" id="GO:0005886">
    <property type="term" value="C:plasma membrane"/>
    <property type="evidence" value="ECO:0007669"/>
    <property type="project" value="TreeGrafter"/>
</dbReference>
<evidence type="ECO:0000313" key="5">
    <source>
        <dbReference type="Proteomes" id="UP000541181"/>
    </source>
</evidence>
<keyword evidence="1" id="KW-0472">Membrane</keyword>
<evidence type="ECO:0000313" key="4">
    <source>
        <dbReference type="EMBL" id="NWS64503.1"/>
    </source>
</evidence>
<dbReference type="OrthoDB" id="538816at2759"/>
<keyword evidence="5" id="KW-1185">Reference proteome</keyword>
<dbReference type="PROSITE" id="PS50041">
    <property type="entry name" value="C_TYPE_LECTIN_2"/>
    <property type="match status" value="1"/>
</dbReference>
<organism evidence="4 5">
    <name type="scientific">Chunga burmeisteri</name>
    <name type="common">Black-legged seriema</name>
    <dbReference type="NCBI Taxonomy" id="1352770"/>
    <lineage>
        <taxon>Eukaryota</taxon>
        <taxon>Metazoa</taxon>
        <taxon>Chordata</taxon>
        <taxon>Craniata</taxon>
        <taxon>Vertebrata</taxon>
        <taxon>Euteleostomi</taxon>
        <taxon>Archelosauria</taxon>
        <taxon>Archosauria</taxon>
        <taxon>Dinosauria</taxon>
        <taxon>Saurischia</taxon>
        <taxon>Theropoda</taxon>
        <taxon>Coelurosauria</taxon>
        <taxon>Aves</taxon>
        <taxon>Neognathae</taxon>
        <taxon>Neoaves</taxon>
        <taxon>Telluraves</taxon>
        <taxon>Australaves</taxon>
        <taxon>Cariamiformes</taxon>
        <taxon>Cariamidae</taxon>
        <taxon>Chunga</taxon>
    </lineage>
</organism>
<dbReference type="Pfam" id="PF00059">
    <property type="entry name" value="Lectin_C"/>
    <property type="match status" value="1"/>
</dbReference>
<keyword evidence="2" id="KW-1015">Disulfide bond</keyword>
<reference evidence="4 5" key="1">
    <citation type="submission" date="2019-09" db="EMBL/GenBank/DDBJ databases">
        <title>Bird 10,000 Genomes (B10K) Project - Family phase.</title>
        <authorList>
            <person name="Zhang G."/>
        </authorList>
    </citation>
    <scope>NUCLEOTIDE SEQUENCE [LARGE SCALE GENOMIC DNA]</scope>
    <source>
        <strain evidence="4">B10K-CU-031-22</strain>
    </source>
</reference>
<keyword evidence="1" id="KW-1133">Transmembrane helix</keyword>
<dbReference type="GO" id="GO:0009986">
    <property type="term" value="C:cell surface"/>
    <property type="evidence" value="ECO:0007669"/>
    <property type="project" value="TreeGrafter"/>
</dbReference>
<dbReference type="GO" id="GO:0042269">
    <property type="term" value="P:regulation of natural killer cell mediated cytotoxicity"/>
    <property type="evidence" value="ECO:0007669"/>
    <property type="project" value="TreeGrafter"/>
</dbReference>
<dbReference type="PANTHER" id="PTHR46784">
    <property type="entry name" value="KILLER CELL LECTIN-LIKE RECEPTOR SUBFAMILY B MEMBER 1"/>
    <property type="match status" value="1"/>
</dbReference>
<dbReference type="EMBL" id="VZRC01001495">
    <property type="protein sequence ID" value="NWS64503.1"/>
    <property type="molecule type" value="Genomic_DNA"/>
</dbReference>
<comment type="caution">
    <text evidence="4">The sequence shown here is derived from an EMBL/GenBank/DDBJ whole genome shotgun (WGS) entry which is preliminary data.</text>
</comment>